<feature type="transmembrane region" description="Helical" evidence="9">
    <location>
        <begin position="429"/>
        <end position="449"/>
    </location>
</feature>
<dbReference type="GO" id="GO:0006865">
    <property type="term" value="P:amino acid transport"/>
    <property type="evidence" value="ECO:0007669"/>
    <property type="project" value="UniProtKB-KW"/>
</dbReference>
<feature type="transmembrane region" description="Helical" evidence="9">
    <location>
        <begin position="6"/>
        <end position="31"/>
    </location>
</feature>
<dbReference type="GO" id="GO:0015658">
    <property type="term" value="F:branched-chain amino acid transmembrane transporter activity"/>
    <property type="evidence" value="ECO:0007669"/>
    <property type="project" value="InterPro"/>
</dbReference>
<reference evidence="10 11" key="1">
    <citation type="journal article" date="2018" name="Nat. Biotechnol.">
        <title>A standardized bacterial taxonomy based on genome phylogeny substantially revises the tree of life.</title>
        <authorList>
            <person name="Parks D.H."/>
            <person name="Chuvochina M."/>
            <person name="Waite D.W."/>
            <person name="Rinke C."/>
            <person name="Skarshewski A."/>
            <person name="Chaumeil P.A."/>
            <person name="Hugenholtz P."/>
        </authorList>
    </citation>
    <scope>NUCLEOTIDE SEQUENCE [LARGE SCALE GENOMIC DNA]</scope>
    <source>
        <strain evidence="10">UBA10707</strain>
    </source>
</reference>
<keyword evidence="3" id="KW-1003">Cell membrane</keyword>
<feature type="transmembrane region" description="Helical" evidence="9">
    <location>
        <begin position="322"/>
        <end position="342"/>
    </location>
</feature>
<feature type="transmembrane region" description="Helical" evidence="9">
    <location>
        <begin position="43"/>
        <end position="61"/>
    </location>
</feature>
<dbReference type="AlphaFoldDB" id="A0A356LHP7"/>
<feature type="transmembrane region" description="Helical" evidence="9">
    <location>
        <begin position="102"/>
        <end position="121"/>
    </location>
</feature>
<dbReference type="PANTHER" id="PTHR11795:SF442">
    <property type="entry name" value="ABC TRANSPORTER ATP-BINDING PROTEIN"/>
    <property type="match status" value="1"/>
</dbReference>
<feature type="transmembrane region" description="Helical" evidence="9">
    <location>
        <begin position="562"/>
        <end position="584"/>
    </location>
</feature>
<feature type="transmembrane region" description="Helical" evidence="9">
    <location>
        <begin position="596"/>
        <end position="615"/>
    </location>
</feature>
<protein>
    <submittedName>
        <fullName evidence="10">ABC transporter permease</fullName>
    </submittedName>
</protein>
<accession>A0A356LHP7</accession>
<dbReference type="Proteomes" id="UP000264036">
    <property type="component" value="Unassembled WGS sequence"/>
</dbReference>
<dbReference type="GO" id="GO:0005886">
    <property type="term" value="C:plasma membrane"/>
    <property type="evidence" value="ECO:0007669"/>
    <property type="project" value="UniProtKB-SubCell"/>
</dbReference>
<gene>
    <name evidence="10" type="ORF">DD666_13610</name>
</gene>
<dbReference type="InterPro" id="IPR052157">
    <property type="entry name" value="BCAA_transport_permease"/>
</dbReference>
<keyword evidence="4 9" id="KW-0812">Transmembrane</keyword>
<keyword evidence="5" id="KW-0029">Amino-acid transport</keyword>
<organism evidence="10 11">
    <name type="scientific">Advenella kashmirensis</name>
    <dbReference type="NCBI Taxonomy" id="310575"/>
    <lineage>
        <taxon>Bacteria</taxon>
        <taxon>Pseudomonadati</taxon>
        <taxon>Pseudomonadota</taxon>
        <taxon>Betaproteobacteria</taxon>
        <taxon>Burkholderiales</taxon>
        <taxon>Alcaligenaceae</taxon>
    </lineage>
</organism>
<dbReference type="Pfam" id="PF02653">
    <property type="entry name" value="BPD_transp_2"/>
    <property type="match status" value="2"/>
</dbReference>
<evidence type="ECO:0000313" key="11">
    <source>
        <dbReference type="Proteomes" id="UP000264036"/>
    </source>
</evidence>
<comment type="caution">
    <text evidence="10">The sequence shown here is derived from an EMBL/GenBank/DDBJ whole genome shotgun (WGS) entry which is preliminary data.</text>
</comment>
<evidence type="ECO:0000256" key="9">
    <source>
        <dbReference type="SAM" id="Phobius"/>
    </source>
</evidence>
<feature type="transmembrane region" description="Helical" evidence="9">
    <location>
        <begin position="474"/>
        <end position="501"/>
    </location>
</feature>
<dbReference type="EMBL" id="DOEK01000029">
    <property type="protein sequence ID" value="HBP30442.1"/>
    <property type="molecule type" value="Genomic_DNA"/>
</dbReference>
<evidence type="ECO:0000256" key="7">
    <source>
        <dbReference type="ARBA" id="ARBA00023136"/>
    </source>
</evidence>
<evidence type="ECO:0000256" key="3">
    <source>
        <dbReference type="ARBA" id="ARBA00022475"/>
    </source>
</evidence>
<comment type="subcellular location">
    <subcellularLocation>
        <location evidence="1">Cell membrane</location>
        <topology evidence="1">Multi-pass membrane protein</topology>
    </subcellularLocation>
</comment>
<evidence type="ECO:0000256" key="5">
    <source>
        <dbReference type="ARBA" id="ARBA00022970"/>
    </source>
</evidence>
<dbReference type="CDD" id="cd06581">
    <property type="entry name" value="TM_PBP1_LivM_like"/>
    <property type="match status" value="1"/>
</dbReference>
<feature type="transmembrane region" description="Helical" evidence="9">
    <location>
        <begin position="348"/>
        <end position="368"/>
    </location>
</feature>
<keyword evidence="2" id="KW-0813">Transport</keyword>
<feature type="transmembrane region" description="Helical" evidence="9">
    <location>
        <begin position="233"/>
        <end position="253"/>
    </location>
</feature>
<name>A0A356LHP7_9BURK</name>
<evidence type="ECO:0000256" key="2">
    <source>
        <dbReference type="ARBA" id="ARBA00022448"/>
    </source>
</evidence>
<proteinExistence type="inferred from homology"/>
<evidence type="ECO:0000256" key="4">
    <source>
        <dbReference type="ARBA" id="ARBA00022692"/>
    </source>
</evidence>
<feature type="transmembrane region" description="Helical" evidence="9">
    <location>
        <begin position="194"/>
        <end position="213"/>
    </location>
</feature>
<evidence type="ECO:0000256" key="6">
    <source>
        <dbReference type="ARBA" id="ARBA00022989"/>
    </source>
</evidence>
<dbReference type="InterPro" id="IPR001851">
    <property type="entry name" value="ABC_transp_permease"/>
</dbReference>
<keyword evidence="6 9" id="KW-1133">Transmembrane helix</keyword>
<dbReference type="PANTHER" id="PTHR11795">
    <property type="entry name" value="BRANCHED-CHAIN AMINO ACID TRANSPORT SYSTEM PERMEASE PROTEIN LIVH"/>
    <property type="match status" value="1"/>
</dbReference>
<feature type="transmembrane region" description="Helical" evidence="9">
    <location>
        <begin position="403"/>
        <end position="422"/>
    </location>
</feature>
<evidence type="ECO:0000256" key="1">
    <source>
        <dbReference type="ARBA" id="ARBA00004651"/>
    </source>
</evidence>
<evidence type="ECO:0000313" key="10">
    <source>
        <dbReference type="EMBL" id="HBP30442.1"/>
    </source>
</evidence>
<feature type="transmembrane region" description="Helical" evidence="9">
    <location>
        <begin position="67"/>
        <end position="90"/>
    </location>
</feature>
<comment type="similarity">
    <text evidence="8">Belongs to the binding-protein-dependent transport system permease family. LivHM subfamily.</text>
</comment>
<feature type="transmembrane region" description="Helical" evidence="9">
    <location>
        <begin position="147"/>
        <end position="166"/>
    </location>
</feature>
<feature type="transmembrane region" description="Helical" evidence="9">
    <location>
        <begin position="521"/>
        <end position="542"/>
    </location>
</feature>
<feature type="transmembrane region" description="Helical" evidence="9">
    <location>
        <begin position="285"/>
        <end position="302"/>
    </location>
</feature>
<dbReference type="InterPro" id="IPR043428">
    <property type="entry name" value="LivM-like"/>
</dbReference>
<sequence>MDLSGFAVLFLNGLAGTSSLFMVACGLSLIFGVSRIVNFAHGSLYMFGLYVAYSLATHYLPASPGGFWLAVLLAALLVGALGAIIELLVLRRIYLAPELFQLLATFALVLVLSDLALWLWGPEDLLGPQAPGLASSVPIFGRQFPTYNLLLILIGPLVLLLLWLLLNRTRWGTLIRAATQDRQMLEALGVNQSWLFTGVFALGAFLAGLGGALQLPIEPASLTLDLLTIGDAFAVVVIGGMGSIPGAFVAAFIIAQVKALCIGLGTVHLAGIEIALPQLTLVVEFLIMAVVLIFKPWGLFGARTGTPRNAGAPEAPYRPASVLLKIIGVCVIAMLISVPLAIDAFPYLPVLIQDILIAVLFAASLHFIMGAGGMHSFGHAAYYGVGAYAAALLLQRYALPMSFAIALAPFVAAIAALIYGWFCVRLSGIYLAMLTLAFAQITWSVAYQWNDVTGGSNGLIGIWPAAWLEEPVHFYYFVLATVLLSVLALRWLLFSPLGYALRASRDSMQRSGAIGIDSMRVQWIAFVIAGFFAGLAGALFVFSKGSISPEELYVSKSIDGLVMVLLGGIQSVTGPLSGAAFYVLLHDYITGITEYWKGLFGLIILLLVLLFPQGLGGLGNRIGQWFCREGRARPAGRQQ</sequence>
<keyword evidence="7 9" id="KW-0472">Membrane</keyword>
<evidence type="ECO:0000256" key="8">
    <source>
        <dbReference type="ARBA" id="ARBA00037998"/>
    </source>
</evidence>
<dbReference type="CDD" id="cd06582">
    <property type="entry name" value="TM_PBP1_LivH_like"/>
    <property type="match status" value="1"/>
</dbReference>